<feature type="transmembrane region" description="Helical" evidence="7">
    <location>
        <begin position="105"/>
        <end position="127"/>
    </location>
</feature>
<dbReference type="OrthoDB" id="420606at2759"/>
<dbReference type="GO" id="GO:0016409">
    <property type="term" value="F:palmitoyltransferase activity"/>
    <property type="evidence" value="ECO:0007669"/>
    <property type="project" value="TreeGrafter"/>
</dbReference>
<dbReference type="PANTHER" id="PTHR13285:SF20">
    <property type="entry name" value="PROTEIN-CYSTEINE N-PALMITOYLTRANSFERASE HHAT"/>
    <property type="match status" value="1"/>
</dbReference>
<name>A0A8B9LHB0_ASTMX</name>
<evidence type="ECO:0000313" key="10">
    <source>
        <dbReference type="Proteomes" id="UP000694621"/>
    </source>
</evidence>
<comment type="similarity">
    <text evidence="6">Belongs to the membrane-bound acyltransferase family. HHAT subfamily.</text>
</comment>
<keyword evidence="4 7" id="KW-1133">Transmembrane helix</keyword>
<evidence type="ECO:0000256" key="5">
    <source>
        <dbReference type="ARBA" id="ARBA00023136"/>
    </source>
</evidence>
<dbReference type="EMBL" id="JAICCE010000014">
    <property type="protein sequence ID" value="KAG9268277.1"/>
    <property type="molecule type" value="Genomic_DNA"/>
</dbReference>
<feature type="transmembrane region" description="Helical" evidence="7">
    <location>
        <begin position="12"/>
        <end position="31"/>
    </location>
</feature>
<dbReference type="GO" id="GO:0005789">
    <property type="term" value="C:endoplasmic reticulum membrane"/>
    <property type="evidence" value="ECO:0007669"/>
    <property type="project" value="UniProtKB-SubCell"/>
</dbReference>
<dbReference type="KEGG" id="amex:103029294"/>
<organism evidence="9 10">
    <name type="scientific">Astyanax mexicanus</name>
    <name type="common">Blind cave fish</name>
    <name type="synonym">Astyanax fasciatus mexicanus</name>
    <dbReference type="NCBI Taxonomy" id="7994"/>
    <lineage>
        <taxon>Eukaryota</taxon>
        <taxon>Metazoa</taxon>
        <taxon>Chordata</taxon>
        <taxon>Craniata</taxon>
        <taxon>Vertebrata</taxon>
        <taxon>Euteleostomi</taxon>
        <taxon>Actinopterygii</taxon>
        <taxon>Neopterygii</taxon>
        <taxon>Teleostei</taxon>
        <taxon>Ostariophysi</taxon>
        <taxon>Characiformes</taxon>
        <taxon>Characoidei</taxon>
        <taxon>Acestrorhamphidae</taxon>
        <taxon>Acestrorhamphinae</taxon>
        <taxon>Astyanax</taxon>
    </lineage>
</organism>
<evidence type="ECO:0000313" key="9">
    <source>
        <dbReference type="Ensembl" id="ENSAMXP00005050408.1"/>
    </source>
</evidence>
<dbReference type="Ensembl" id="ENSAMXT00005054643.1">
    <property type="protein sequence ID" value="ENSAMXP00005050408.1"/>
    <property type="gene ID" value="ENSAMXG00005022887.1"/>
</dbReference>
<evidence type="ECO:0000256" key="7">
    <source>
        <dbReference type="SAM" id="Phobius"/>
    </source>
</evidence>
<protein>
    <submittedName>
        <fullName evidence="9">Hedgehog acyltransferase</fullName>
    </submittedName>
    <submittedName>
        <fullName evidence="8">Protein-cysteine N-palmitoyltransferase HHAT</fullName>
    </submittedName>
</protein>
<feature type="transmembrane region" description="Helical" evidence="7">
    <location>
        <begin position="484"/>
        <end position="504"/>
    </location>
</feature>
<reference evidence="8 11" key="1">
    <citation type="submission" date="2021-07" db="EMBL/GenBank/DDBJ databases">
        <authorList>
            <person name="Imarazene B."/>
            <person name="Zahm M."/>
            <person name="Klopp C."/>
            <person name="Cabau C."/>
            <person name="Beille S."/>
            <person name="Jouanno E."/>
            <person name="Castinel A."/>
            <person name="Lluch J."/>
            <person name="Gil L."/>
            <person name="Kuchtly C."/>
            <person name="Lopez Roques C."/>
            <person name="Donnadieu C."/>
            <person name="Parrinello H."/>
            <person name="Journot L."/>
            <person name="Du K."/>
            <person name="Schartl M."/>
            <person name="Retaux S."/>
            <person name="Guiguen Y."/>
        </authorList>
    </citation>
    <scope>NUCLEOTIDE SEQUENCE [LARGE SCALE GENOMIC DNA]</scope>
    <source>
        <strain evidence="8">Pach_M1</strain>
        <tissue evidence="8">Testis</tissue>
    </source>
</reference>
<feature type="transmembrane region" description="Helical" evidence="7">
    <location>
        <begin position="220"/>
        <end position="238"/>
    </location>
</feature>
<sequence>MLVKMEVVELPHWEMAVYWFLSFASHLYSFYQLHLFSKEHEESLHKEVQLEKGFLIWGFRKDPTDFEWSFWSEWAWQSLLWSLIGHAVVSRLSSVYLPQCRKAILTLYGVLAAWWLLGWRGVAVLMLHLSVSLAVAQLHCPALCWGCTLLLLSTLHITSLQEIQRNWFDSEERYYLLLFSIAVCALRCISFSLELCWNPFLVGGPSHPGSSPQFRNIKMFIIQLYYLTAYSFYHPLFYNGPIISYKDFSQKMEQPVWKVSSAWALGRALRVCVWWCLAEIMIHLMYMHAIQNNETYLNILSPWALGGLALAAVQFFYVKYLVLFGAASLLVTLDGLEAPPLPRCVSIMYSFQGMWRHFDVGLYRWLVRYLYIPLGGSHRGPFQKLVSMALAFSFVCFWHGCHDYLQWWALLNWAGVVVENAVALFLSSPPLRHTIVCILSPRMQRRGLAFISAFSTAMLILSNLVFLGGIHVGRVYWKRVFAQGWSTIALPMLGFLYCFAQVGLDLDCKQSRRAPSASSSSSAAS</sequence>
<proteinExistence type="inferred from homology"/>
<evidence type="ECO:0000256" key="6">
    <source>
        <dbReference type="ARBA" id="ARBA00038268"/>
    </source>
</evidence>
<dbReference type="AlphaFoldDB" id="A0A8B9LHB0"/>
<evidence type="ECO:0000313" key="8">
    <source>
        <dbReference type="EMBL" id="KAG9268277.1"/>
    </source>
</evidence>
<evidence type="ECO:0000256" key="4">
    <source>
        <dbReference type="ARBA" id="ARBA00022989"/>
    </source>
</evidence>
<reference evidence="9" key="2">
    <citation type="submission" date="2025-05" db="UniProtKB">
        <authorList>
            <consortium name="Ensembl"/>
        </authorList>
    </citation>
    <scope>IDENTIFICATION</scope>
</reference>
<keyword evidence="5 7" id="KW-0472">Membrane</keyword>
<keyword evidence="3" id="KW-0256">Endoplasmic reticulum</keyword>
<dbReference type="InterPro" id="IPR004299">
    <property type="entry name" value="MBOAT_fam"/>
</dbReference>
<feature type="transmembrane region" description="Helical" evidence="7">
    <location>
        <begin position="174"/>
        <end position="200"/>
    </location>
</feature>
<keyword evidence="2 7" id="KW-0812">Transmembrane</keyword>
<dbReference type="Proteomes" id="UP000694621">
    <property type="component" value="Unplaced"/>
</dbReference>
<gene>
    <name evidence="8" type="primary">HHAT</name>
    <name evidence="8" type="ORF">AMEX_G17236</name>
</gene>
<evidence type="ECO:0000256" key="1">
    <source>
        <dbReference type="ARBA" id="ARBA00004477"/>
    </source>
</evidence>
<dbReference type="Pfam" id="PF03062">
    <property type="entry name" value="MBOAT"/>
    <property type="match status" value="1"/>
</dbReference>
<feature type="transmembrane region" description="Helical" evidence="7">
    <location>
        <begin position="447"/>
        <end position="472"/>
    </location>
</feature>
<dbReference type="CTD" id="55733"/>
<feature type="transmembrane region" description="Helical" evidence="7">
    <location>
        <begin position="406"/>
        <end position="426"/>
    </location>
</feature>
<evidence type="ECO:0000256" key="2">
    <source>
        <dbReference type="ARBA" id="ARBA00022692"/>
    </source>
</evidence>
<dbReference type="Proteomes" id="UP000752171">
    <property type="component" value="Unassembled WGS sequence"/>
</dbReference>
<evidence type="ECO:0000313" key="11">
    <source>
        <dbReference type="Proteomes" id="UP000752171"/>
    </source>
</evidence>
<comment type="subcellular location">
    <subcellularLocation>
        <location evidence="1">Endoplasmic reticulum membrane</location>
        <topology evidence="1">Multi-pass membrane protein</topology>
    </subcellularLocation>
</comment>
<accession>A0A8B9LHB0</accession>
<feature type="transmembrane region" description="Helical" evidence="7">
    <location>
        <begin position="133"/>
        <end position="153"/>
    </location>
</feature>
<dbReference type="OMA" id="AWAQTYT"/>
<dbReference type="InterPro" id="IPR051085">
    <property type="entry name" value="MB_O-acyltransferase"/>
</dbReference>
<evidence type="ECO:0000256" key="3">
    <source>
        <dbReference type="ARBA" id="ARBA00022824"/>
    </source>
</evidence>
<dbReference type="PANTHER" id="PTHR13285">
    <property type="entry name" value="ACYLTRANSFERASE"/>
    <property type="match status" value="1"/>
</dbReference>
<dbReference type="GeneID" id="103029294"/>